<evidence type="ECO:0000313" key="2">
    <source>
        <dbReference type="Proteomes" id="UP001165427"/>
    </source>
</evidence>
<accession>A0AA41QZ50</accession>
<comment type="caution">
    <text evidence="1">The sequence shown here is derived from an EMBL/GenBank/DDBJ whole genome shotgun (WGS) entry which is preliminary data.</text>
</comment>
<dbReference type="Proteomes" id="UP001165427">
    <property type="component" value="Unassembled WGS sequence"/>
</dbReference>
<keyword evidence="2" id="KW-1185">Reference proteome</keyword>
<dbReference type="RefSeq" id="WP_246903224.1">
    <property type="nucleotide sequence ID" value="NZ_JALJRB010000003.1"/>
</dbReference>
<sequence>MTADRTGYNASITESWKQQLLLNIVKIRYVEPLFFVDVGDIVAAYSLETGANVGFSGSMFGLSGTGDTSRLELGISGKYTDRPTITYRPLTGTAFRKGVVSPIPVRNILLGLNSGISAEFLFEMSVRGINGLRNEAHLPGAHLPVQSAFQRVVQIISRLQMLDAVRVTSRSLQSDEPPILVLALGGWHSSYETNALVRELQDLLGLDPALNEYVLTAGHPVRKDNVIALQTFSLMQMLAAVAARIQIPEPDLVKGRAIPGASQHPETAGMGAVAVKSSSTRPDQAFVSVRYRDHWFWVDDSDLGTKRVFSFIMLAFTMLEDVRAPSVLQLTIPAQ</sequence>
<organism evidence="1 2">
    <name type="scientific">Desulfatitalea alkaliphila</name>
    <dbReference type="NCBI Taxonomy" id="2929485"/>
    <lineage>
        <taxon>Bacteria</taxon>
        <taxon>Pseudomonadati</taxon>
        <taxon>Thermodesulfobacteriota</taxon>
        <taxon>Desulfobacteria</taxon>
        <taxon>Desulfobacterales</taxon>
        <taxon>Desulfosarcinaceae</taxon>
        <taxon>Desulfatitalea</taxon>
    </lineage>
</organism>
<gene>
    <name evidence="1" type="ORF">MRX98_04085</name>
</gene>
<dbReference type="EMBL" id="JALJRB010000003">
    <property type="protein sequence ID" value="MCJ8499742.1"/>
    <property type="molecule type" value="Genomic_DNA"/>
</dbReference>
<dbReference type="AlphaFoldDB" id="A0AA41QZ50"/>
<protein>
    <submittedName>
        <fullName evidence="1">Uncharacterized protein</fullName>
    </submittedName>
</protein>
<reference evidence="1" key="1">
    <citation type="submission" date="2022-04" db="EMBL/GenBank/DDBJ databases">
        <title>Desulfatitalea alkaliphila sp. nov., a novel anaerobic sulfate-reducing bacterium isolated from terrestrial mud volcano, Taman Peninsula, Russia.</title>
        <authorList>
            <person name="Khomyakova M.A."/>
            <person name="Merkel A.Y."/>
            <person name="Slobodkin A.I."/>
        </authorList>
    </citation>
    <scope>NUCLEOTIDE SEQUENCE</scope>
    <source>
        <strain evidence="1">M08but</strain>
    </source>
</reference>
<evidence type="ECO:0000313" key="1">
    <source>
        <dbReference type="EMBL" id="MCJ8499742.1"/>
    </source>
</evidence>
<proteinExistence type="predicted"/>
<name>A0AA41QZ50_9BACT</name>